<feature type="signal peptide" evidence="8">
    <location>
        <begin position="1"/>
        <end position="18"/>
    </location>
</feature>
<dbReference type="EMBL" id="BAABFA010000005">
    <property type="protein sequence ID" value="GAA4460978.1"/>
    <property type="molecule type" value="Genomic_DNA"/>
</dbReference>
<evidence type="ECO:0000256" key="4">
    <source>
        <dbReference type="ARBA" id="ARBA00022452"/>
    </source>
</evidence>
<organism evidence="9 10">
    <name type="scientific">Nemorincola caseinilytica</name>
    <dbReference type="NCBI Taxonomy" id="2054315"/>
    <lineage>
        <taxon>Bacteria</taxon>
        <taxon>Pseudomonadati</taxon>
        <taxon>Bacteroidota</taxon>
        <taxon>Chitinophagia</taxon>
        <taxon>Chitinophagales</taxon>
        <taxon>Chitinophagaceae</taxon>
        <taxon>Nemorincola</taxon>
    </lineage>
</organism>
<dbReference type="Gene3D" id="1.20.1600.10">
    <property type="entry name" value="Outer membrane efflux proteins (OEP)"/>
    <property type="match status" value="1"/>
</dbReference>
<evidence type="ECO:0000256" key="6">
    <source>
        <dbReference type="ARBA" id="ARBA00023136"/>
    </source>
</evidence>
<evidence type="ECO:0000256" key="2">
    <source>
        <dbReference type="ARBA" id="ARBA00007613"/>
    </source>
</evidence>
<evidence type="ECO:0000313" key="10">
    <source>
        <dbReference type="Proteomes" id="UP001500067"/>
    </source>
</evidence>
<evidence type="ECO:0000313" key="9">
    <source>
        <dbReference type="EMBL" id="GAA4460978.1"/>
    </source>
</evidence>
<keyword evidence="4" id="KW-1134">Transmembrane beta strand</keyword>
<keyword evidence="3" id="KW-0813">Transport</keyword>
<evidence type="ECO:0000256" key="8">
    <source>
        <dbReference type="SAM" id="SignalP"/>
    </source>
</evidence>
<dbReference type="RefSeq" id="WP_345077976.1">
    <property type="nucleotide sequence ID" value="NZ_BAABFA010000005.1"/>
</dbReference>
<evidence type="ECO:0000256" key="1">
    <source>
        <dbReference type="ARBA" id="ARBA00004442"/>
    </source>
</evidence>
<keyword evidence="5" id="KW-0812">Transmembrane</keyword>
<dbReference type="PANTHER" id="PTHR30026:SF20">
    <property type="entry name" value="OUTER MEMBRANE PROTEIN TOLC"/>
    <property type="match status" value="1"/>
</dbReference>
<dbReference type="PANTHER" id="PTHR30026">
    <property type="entry name" value="OUTER MEMBRANE PROTEIN TOLC"/>
    <property type="match status" value="1"/>
</dbReference>
<feature type="chain" id="PRO_5045712399" evidence="8">
    <location>
        <begin position="19"/>
        <end position="433"/>
    </location>
</feature>
<keyword evidence="10" id="KW-1185">Reference proteome</keyword>
<protein>
    <submittedName>
        <fullName evidence="9">TolC family protein</fullName>
    </submittedName>
</protein>
<keyword evidence="6" id="KW-0472">Membrane</keyword>
<comment type="caution">
    <text evidence="9">The sequence shown here is derived from an EMBL/GenBank/DDBJ whole genome shotgun (WGS) entry which is preliminary data.</text>
</comment>
<sequence length="433" mass="48059">MNKYILLLAMLVAGGAQAQERLTLQDAIARTLQHNFDIQIANVAKEQAIRNNTLGNAGFSPSVAAGVTVSGSRNNVQSDLANGSKQNNPNAVNTNVNPVLTVNWTIFDGGRMFLVKKQLNELEALGDIQLKTQMQTMVSRTIQMYAQVTLQQKRLIAVDTALRLSQERLKLADLKYRTGAGAKFDYVTALVDLSARRDDSLTYLATFAQACDSLSVLMGTNEGKLYRVDDSLQINMRLQPTDKDRLRDINLSLSAFRRSADISHISADIARTYALPTLTFNGGYIYSRSTSATGFALFSQTYGANGALNLSVPLFMGGNIRRQARVASLQAMRDELLYERQNTIVGRQYRTAWRSYTFSIAAYRLANDNIGYAKEAVDIQSARFKLGAGTTLELRQAENDYVLALIRLYTAEYNVKVNETQVLELENKLVQTN</sequence>
<dbReference type="InterPro" id="IPR003423">
    <property type="entry name" value="OMP_efflux"/>
</dbReference>
<dbReference type="InterPro" id="IPR051906">
    <property type="entry name" value="TolC-like"/>
</dbReference>
<evidence type="ECO:0000256" key="5">
    <source>
        <dbReference type="ARBA" id="ARBA00022692"/>
    </source>
</evidence>
<dbReference type="Proteomes" id="UP001500067">
    <property type="component" value="Unassembled WGS sequence"/>
</dbReference>
<proteinExistence type="inferred from homology"/>
<gene>
    <name evidence="9" type="ORF">GCM10023093_04770</name>
</gene>
<accession>A0ABP8N8C9</accession>
<dbReference type="Pfam" id="PF02321">
    <property type="entry name" value="OEP"/>
    <property type="match status" value="2"/>
</dbReference>
<reference evidence="10" key="1">
    <citation type="journal article" date="2019" name="Int. J. Syst. Evol. Microbiol.">
        <title>The Global Catalogue of Microorganisms (GCM) 10K type strain sequencing project: providing services to taxonomists for standard genome sequencing and annotation.</title>
        <authorList>
            <consortium name="The Broad Institute Genomics Platform"/>
            <consortium name="The Broad Institute Genome Sequencing Center for Infectious Disease"/>
            <person name="Wu L."/>
            <person name="Ma J."/>
        </authorList>
    </citation>
    <scope>NUCLEOTIDE SEQUENCE [LARGE SCALE GENOMIC DNA]</scope>
    <source>
        <strain evidence="10">JCM 32105</strain>
    </source>
</reference>
<name>A0ABP8N8C9_9BACT</name>
<evidence type="ECO:0000256" key="3">
    <source>
        <dbReference type="ARBA" id="ARBA00022448"/>
    </source>
</evidence>
<dbReference type="SUPFAM" id="SSF56954">
    <property type="entry name" value="Outer membrane efflux proteins (OEP)"/>
    <property type="match status" value="1"/>
</dbReference>
<comment type="subcellular location">
    <subcellularLocation>
        <location evidence="1">Cell outer membrane</location>
    </subcellularLocation>
</comment>
<comment type="similarity">
    <text evidence="2">Belongs to the outer membrane factor (OMF) (TC 1.B.17) family.</text>
</comment>
<evidence type="ECO:0000256" key="7">
    <source>
        <dbReference type="ARBA" id="ARBA00023237"/>
    </source>
</evidence>
<keyword evidence="8" id="KW-0732">Signal</keyword>
<keyword evidence="7" id="KW-0998">Cell outer membrane</keyword>